<proteinExistence type="inferred from homology"/>
<dbReference type="Gene3D" id="4.10.410.60">
    <property type="match status" value="1"/>
</dbReference>
<organism evidence="4 5">
    <name type="scientific">bacterium (Candidatus Gribaldobacteria) CG08_land_8_20_14_0_20_39_15</name>
    <dbReference type="NCBI Taxonomy" id="2014273"/>
    <lineage>
        <taxon>Bacteria</taxon>
        <taxon>Candidatus Gribaldobacteria</taxon>
    </lineage>
</organism>
<dbReference type="InterPro" id="IPR018265">
    <property type="entry name" value="Ribosomal_bL35_CS"/>
</dbReference>
<evidence type="ECO:0000256" key="3">
    <source>
        <dbReference type="ARBA" id="ARBA00023274"/>
    </source>
</evidence>
<evidence type="ECO:0000313" key="5">
    <source>
        <dbReference type="Proteomes" id="UP000229784"/>
    </source>
</evidence>
<sequence length="61" mass="7236">MKTRKALVKRFKVTKNEKILRRVSGQNHYRSKKSGNTIRQKRKMIEVPKALAKKLKKMGLR</sequence>
<dbReference type="GO" id="GO:0003735">
    <property type="term" value="F:structural constituent of ribosome"/>
    <property type="evidence" value="ECO:0007669"/>
    <property type="project" value="InterPro"/>
</dbReference>
<dbReference type="PROSITE" id="PS00936">
    <property type="entry name" value="RIBOSOMAL_L35"/>
    <property type="match status" value="1"/>
</dbReference>
<dbReference type="GO" id="GO:0006412">
    <property type="term" value="P:translation"/>
    <property type="evidence" value="ECO:0007669"/>
    <property type="project" value="InterPro"/>
</dbReference>
<dbReference type="InterPro" id="IPR021137">
    <property type="entry name" value="Ribosomal_bL35-like"/>
</dbReference>
<dbReference type="GO" id="GO:1990904">
    <property type="term" value="C:ribonucleoprotein complex"/>
    <property type="evidence" value="ECO:0007669"/>
    <property type="project" value="UniProtKB-KW"/>
</dbReference>
<comment type="similarity">
    <text evidence="1">Belongs to the bacterial ribosomal protein bL35 family.</text>
</comment>
<comment type="caution">
    <text evidence="4">The sequence shown here is derived from an EMBL/GenBank/DDBJ whole genome shotgun (WGS) entry which is preliminary data.</text>
</comment>
<dbReference type="SUPFAM" id="SSF143034">
    <property type="entry name" value="L35p-like"/>
    <property type="match status" value="1"/>
</dbReference>
<reference evidence="5" key="1">
    <citation type="submission" date="2017-09" db="EMBL/GenBank/DDBJ databases">
        <title>Depth-based differentiation of microbial function through sediment-hosted aquifers and enrichment of novel symbionts in the deep terrestrial subsurface.</title>
        <authorList>
            <person name="Probst A.J."/>
            <person name="Ladd B."/>
            <person name="Jarett J.K."/>
            <person name="Geller-Mcgrath D.E."/>
            <person name="Sieber C.M.K."/>
            <person name="Emerson J.B."/>
            <person name="Anantharaman K."/>
            <person name="Thomas B.C."/>
            <person name="Malmstrom R."/>
            <person name="Stieglmeier M."/>
            <person name="Klingl A."/>
            <person name="Woyke T."/>
            <person name="Ryan C.M."/>
            <person name="Banfield J.F."/>
        </authorList>
    </citation>
    <scope>NUCLEOTIDE SEQUENCE [LARGE SCALE GENOMIC DNA]</scope>
</reference>
<dbReference type="EMBL" id="PEXQ01000038">
    <property type="protein sequence ID" value="PIU15586.1"/>
    <property type="molecule type" value="Genomic_DNA"/>
</dbReference>
<evidence type="ECO:0000256" key="2">
    <source>
        <dbReference type="ARBA" id="ARBA00022980"/>
    </source>
</evidence>
<accession>A0A2M6XUK9</accession>
<keyword evidence="3" id="KW-0687">Ribonucleoprotein</keyword>
<dbReference type="Proteomes" id="UP000229784">
    <property type="component" value="Unassembled WGS sequence"/>
</dbReference>
<gene>
    <name evidence="4" type="ORF">COT20_01500</name>
</gene>
<evidence type="ECO:0000256" key="1">
    <source>
        <dbReference type="ARBA" id="ARBA00006598"/>
    </source>
</evidence>
<dbReference type="InterPro" id="IPR037229">
    <property type="entry name" value="Ribosomal_bL35_sf"/>
</dbReference>
<dbReference type="AlphaFoldDB" id="A0A2M6XUK9"/>
<name>A0A2M6XUK9_9BACT</name>
<dbReference type="GO" id="GO:0005840">
    <property type="term" value="C:ribosome"/>
    <property type="evidence" value="ECO:0007669"/>
    <property type="project" value="UniProtKB-KW"/>
</dbReference>
<evidence type="ECO:0000313" key="4">
    <source>
        <dbReference type="EMBL" id="PIU15586.1"/>
    </source>
</evidence>
<protein>
    <submittedName>
        <fullName evidence="4">50S ribosomal protein L35</fullName>
    </submittedName>
</protein>
<keyword evidence="2 4" id="KW-0689">Ribosomal protein</keyword>
<dbReference type="Pfam" id="PF01632">
    <property type="entry name" value="Ribosomal_L35p"/>
    <property type="match status" value="1"/>
</dbReference>